<reference evidence="3" key="1">
    <citation type="journal article" date="2018" name="Int. J. Syst. Evol. Microbiol.">
        <title>Carboxylicivirga sediminis sp. nov., isolated from coastal sediment.</title>
        <authorList>
            <person name="Wang F.Q."/>
            <person name="Ren L.H."/>
            <person name="Zou R.J."/>
            <person name="Sun Y.Z."/>
            <person name="Liu X.J."/>
            <person name="Jiang F."/>
            <person name="Liu L.J."/>
        </authorList>
    </citation>
    <scope>NUCLEOTIDE SEQUENCE</scope>
    <source>
        <strain evidence="3">JR1</strain>
    </source>
</reference>
<dbReference type="PROSITE" id="PS51257">
    <property type="entry name" value="PROKAR_LIPOPROTEIN"/>
    <property type="match status" value="1"/>
</dbReference>
<keyword evidence="1" id="KW-0732">Signal</keyword>
<evidence type="ECO:0000313" key="4">
    <source>
        <dbReference type="Proteomes" id="UP000679220"/>
    </source>
</evidence>
<sequence length="182" mass="21023">MRLIQLAILLLTITLLSACKSAQVYSDHDPSAKFDSYSNFMVLEHMRSMPIKENTKLWLHDAIKEQMQKRGYSENKSPDLLVKIMIKSKTKETTSLQRNDKFYWGSTYYPYGWGLNTGVDRVEYNTHTEGTIIIDVIDRERKELIWQASASGAAKNDKKLTEEAVKKLIEKIFVTYPLAPKQ</sequence>
<dbReference type="AlphaFoldDB" id="A0A941F2Y8"/>
<comment type="caution">
    <text evidence="3">The sequence shown here is derived from an EMBL/GenBank/DDBJ whole genome shotgun (WGS) entry which is preliminary data.</text>
</comment>
<evidence type="ECO:0000313" key="3">
    <source>
        <dbReference type="EMBL" id="MBR8535344.1"/>
    </source>
</evidence>
<dbReference type="RefSeq" id="WP_212189248.1">
    <property type="nucleotide sequence ID" value="NZ_JAGTAR010000008.1"/>
</dbReference>
<reference evidence="3" key="2">
    <citation type="submission" date="2021-04" db="EMBL/GenBank/DDBJ databases">
        <authorList>
            <person name="Zhang T."/>
            <person name="Zhang Y."/>
            <person name="Lu D."/>
            <person name="Zuo D."/>
            <person name="Du Z."/>
        </authorList>
    </citation>
    <scope>NUCLEOTIDE SEQUENCE</scope>
    <source>
        <strain evidence="3">JR1</strain>
    </source>
</reference>
<dbReference type="Proteomes" id="UP000679220">
    <property type="component" value="Unassembled WGS sequence"/>
</dbReference>
<organism evidence="3 4">
    <name type="scientific">Carboxylicivirga sediminis</name>
    <dbReference type="NCBI Taxonomy" id="2006564"/>
    <lineage>
        <taxon>Bacteria</taxon>
        <taxon>Pseudomonadati</taxon>
        <taxon>Bacteroidota</taxon>
        <taxon>Bacteroidia</taxon>
        <taxon>Marinilabiliales</taxon>
        <taxon>Marinilabiliaceae</taxon>
        <taxon>Carboxylicivirga</taxon>
    </lineage>
</organism>
<name>A0A941F2Y8_9BACT</name>
<gene>
    <name evidence="3" type="ORF">KDU71_07215</name>
</gene>
<evidence type="ECO:0000259" key="2">
    <source>
        <dbReference type="Pfam" id="PF13590"/>
    </source>
</evidence>
<proteinExistence type="predicted"/>
<dbReference type="EMBL" id="JAGTAR010000008">
    <property type="protein sequence ID" value="MBR8535344.1"/>
    <property type="molecule type" value="Genomic_DNA"/>
</dbReference>
<dbReference type="InterPro" id="IPR025411">
    <property type="entry name" value="DUF4136"/>
</dbReference>
<protein>
    <submittedName>
        <fullName evidence="3">DUF4136 domain-containing protein</fullName>
    </submittedName>
</protein>
<feature type="domain" description="DUF4136" evidence="2">
    <location>
        <begin position="24"/>
        <end position="177"/>
    </location>
</feature>
<feature type="chain" id="PRO_5038061823" evidence="1">
    <location>
        <begin position="23"/>
        <end position="182"/>
    </location>
</feature>
<accession>A0A941F2Y8</accession>
<keyword evidence="4" id="KW-1185">Reference proteome</keyword>
<dbReference type="Pfam" id="PF13590">
    <property type="entry name" value="DUF4136"/>
    <property type="match status" value="1"/>
</dbReference>
<dbReference type="Gene3D" id="3.30.160.670">
    <property type="match status" value="1"/>
</dbReference>
<evidence type="ECO:0000256" key="1">
    <source>
        <dbReference type="SAM" id="SignalP"/>
    </source>
</evidence>
<feature type="signal peptide" evidence="1">
    <location>
        <begin position="1"/>
        <end position="22"/>
    </location>
</feature>